<keyword evidence="1" id="KW-0812">Transmembrane</keyword>
<feature type="transmembrane region" description="Helical" evidence="1">
    <location>
        <begin position="166"/>
        <end position="187"/>
    </location>
</feature>
<accession>A0A975P605</accession>
<proteinExistence type="predicted"/>
<dbReference type="Proteomes" id="UP000679352">
    <property type="component" value="Chromosome"/>
</dbReference>
<dbReference type="AlphaFoldDB" id="A0A975P605"/>
<sequence>MRMTALLFALLALLLTPGPTNTLLAVAGTERGWRGALWLIPYELAAYLAVTLPLVLGGAVILPLLPVLKPLITAAAALWVLVLAVRLWRLPKPGAAVQTSGQQVFMTTLLNPKALIIGLVLLPGAPLLPRVLLFALLVIGVAALWAAIGACLSGGPDCPANRAAPLIRRSAAVWLGALSVGLLISALPA</sequence>
<keyword evidence="3" id="KW-1185">Reference proteome</keyword>
<feature type="transmembrane region" description="Helical" evidence="1">
    <location>
        <begin position="131"/>
        <end position="154"/>
    </location>
</feature>
<reference evidence="2" key="1">
    <citation type="submission" date="2021-06" db="EMBL/GenBank/DDBJ databases">
        <title>Direct submission.</title>
        <authorList>
            <person name="Lee C.-S."/>
            <person name="Jin L."/>
        </authorList>
    </citation>
    <scope>NUCLEOTIDE SEQUENCE</scope>
    <source>
        <strain evidence="2">Con5</strain>
    </source>
</reference>
<keyword evidence="1" id="KW-1133">Transmembrane helix</keyword>
<protein>
    <recommendedName>
        <fullName evidence="4">Threonine transporter RhtB</fullName>
    </recommendedName>
</protein>
<keyword evidence="1" id="KW-0472">Membrane</keyword>
<evidence type="ECO:0000313" key="2">
    <source>
        <dbReference type="EMBL" id="QWK90489.1"/>
    </source>
</evidence>
<evidence type="ECO:0008006" key="4">
    <source>
        <dbReference type="Google" id="ProtNLM"/>
    </source>
</evidence>
<dbReference type="KEGG" id="gfu:KM031_00760"/>
<dbReference type="EMBL" id="CP076361">
    <property type="protein sequence ID" value="QWK90489.1"/>
    <property type="molecule type" value="Genomic_DNA"/>
</dbReference>
<name>A0A975P605_9RHOB</name>
<evidence type="ECO:0000313" key="3">
    <source>
        <dbReference type="Proteomes" id="UP000679352"/>
    </source>
</evidence>
<evidence type="ECO:0000256" key="1">
    <source>
        <dbReference type="SAM" id="Phobius"/>
    </source>
</evidence>
<organism evidence="2 3">
    <name type="scientific">Gemmobacter fulvus</name>
    <dbReference type="NCBI Taxonomy" id="2840474"/>
    <lineage>
        <taxon>Bacteria</taxon>
        <taxon>Pseudomonadati</taxon>
        <taxon>Pseudomonadota</taxon>
        <taxon>Alphaproteobacteria</taxon>
        <taxon>Rhodobacterales</taxon>
        <taxon>Paracoccaceae</taxon>
        <taxon>Gemmobacter</taxon>
    </lineage>
</organism>
<feature type="transmembrane region" description="Helical" evidence="1">
    <location>
        <begin position="44"/>
        <end position="64"/>
    </location>
</feature>
<gene>
    <name evidence="2" type="ORF">KM031_00760</name>
</gene>
<feature type="transmembrane region" description="Helical" evidence="1">
    <location>
        <begin position="71"/>
        <end position="88"/>
    </location>
</feature>